<dbReference type="EMBL" id="BAAAHK010000003">
    <property type="protein sequence ID" value="GAA0927711.1"/>
    <property type="molecule type" value="Genomic_DNA"/>
</dbReference>
<sequence length="190" mass="20368">MNTLNGLPVHVLLVHAVVVLMPLSALVLVLTAFWASARRRLAGANALLALSTVVIVPLTTGAGEWLEQHVPNSEQVREHAEVGGTAIFFAIALAVMAVVIWWRDRESDLQTRDAAHAARDLDTRSGTVLTRLPLMQRTWLAPASKTVTRVIAVIAVLVAVATLYDIYRIGDSGAKASWDGKVTSAPYVGG</sequence>
<evidence type="ECO:0000256" key="1">
    <source>
        <dbReference type="SAM" id="Phobius"/>
    </source>
</evidence>
<gene>
    <name evidence="2" type="ORF">GCM10009554_08800</name>
</gene>
<feature type="transmembrane region" description="Helical" evidence="1">
    <location>
        <begin position="82"/>
        <end position="102"/>
    </location>
</feature>
<keyword evidence="3" id="KW-1185">Reference proteome</keyword>
<name>A0ABP3ZZ33_9ACTN</name>
<feature type="transmembrane region" description="Helical" evidence="1">
    <location>
        <begin position="42"/>
        <end position="62"/>
    </location>
</feature>
<organism evidence="2 3">
    <name type="scientific">Kribbella koreensis</name>
    <dbReference type="NCBI Taxonomy" id="57909"/>
    <lineage>
        <taxon>Bacteria</taxon>
        <taxon>Bacillati</taxon>
        <taxon>Actinomycetota</taxon>
        <taxon>Actinomycetes</taxon>
        <taxon>Propionibacteriales</taxon>
        <taxon>Kribbellaceae</taxon>
        <taxon>Kribbella</taxon>
    </lineage>
</organism>
<feature type="transmembrane region" description="Helical" evidence="1">
    <location>
        <begin position="12"/>
        <end position="35"/>
    </location>
</feature>
<protein>
    <submittedName>
        <fullName evidence="2">Uncharacterized protein</fullName>
    </submittedName>
</protein>
<reference evidence="3" key="1">
    <citation type="journal article" date="2019" name="Int. J. Syst. Evol. Microbiol.">
        <title>The Global Catalogue of Microorganisms (GCM) 10K type strain sequencing project: providing services to taxonomists for standard genome sequencing and annotation.</title>
        <authorList>
            <consortium name="The Broad Institute Genomics Platform"/>
            <consortium name="The Broad Institute Genome Sequencing Center for Infectious Disease"/>
            <person name="Wu L."/>
            <person name="Ma J."/>
        </authorList>
    </citation>
    <scope>NUCLEOTIDE SEQUENCE [LARGE SCALE GENOMIC DNA]</scope>
    <source>
        <strain evidence="3">JCM 10977</strain>
    </source>
</reference>
<comment type="caution">
    <text evidence="2">The sequence shown here is derived from an EMBL/GenBank/DDBJ whole genome shotgun (WGS) entry which is preliminary data.</text>
</comment>
<evidence type="ECO:0000313" key="3">
    <source>
        <dbReference type="Proteomes" id="UP001500542"/>
    </source>
</evidence>
<dbReference type="RefSeq" id="WP_343965013.1">
    <property type="nucleotide sequence ID" value="NZ_BAAAHK010000003.1"/>
</dbReference>
<feature type="transmembrane region" description="Helical" evidence="1">
    <location>
        <begin position="147"/>
        <end position="167"/>
    </location>
</feature>
<dbReference type="Proteomes" id="UP001500542">
    <property type="component" value="Unassembled WGS sequence"/>
</dbReference>
<proteinExistence type="predicted"/>
<keyword evidence="1" id="KW-0472">Membrane</keyword>
<keyword evidence="1" id="KW-0812">Transmembrane</keyword>
<accession>A0ABP3ZZ33</accession>
<evidence type="ECO:0000313" key="2">
    <source>
        <dbReference type="EMBL" id="GAA0927711.1"/>
    </source>
</evidence>
<keyword evidence="1" id="KW-1133">Transmembrane helix</keyword>